<gene>
    <name evidence="1" type="ORF">DPMN_050484</name>
</gene>
<reference evidence="1" key="2">
    <citation type="submission" date="2020-11" db="EMBL/GenBank/DDBJ databases">
        <authorList>
            <person name="McCartney M.A."/>
            <person name="Auch B."/>
            <person name="Kono T."/>
            <person name="Mallez S."/>
            <person name="Becker A."/>
            <person name="Gohl D.M."/>
            <person name="Silverstein K.A.T."/>
            <person name="Koren S."/>
            <person name="Bechman K.B."/>
            <person name="Herman A."/>
            <person name="Abrahante J.E."/>
            <person name="Garbe J."/>
        </authorList>
    </citation>
    <scope>NUCLEOTIDE SEQUENCE</scope>
    <source>
        <strain evidence="1">Duluth1</strain>
        <tissue evidence="1">Whole animal</tissue>
    </source>
</reference>
<protein>
    <submittedName>
        <fullName evidence="1">Uncharacterized protein</fullName>
    </submittedName>
</protein>
<evidence type="ECO:0000313" key="1">
    <source>
        <dbReference type="EMBL" id="KAH3724661.1"/>
    </source>
</evidence>
<sequence>MGELKKLCCLMCSPICVYLLFPDANFTADVMLSKLYFTELVDAVHTGVRREIYTYIMFNYDQEQFSIRPLPDVPVASGYTHVDFQRTSIDGFISLDVQPLYNQYGGENASEWTSAVQNHSVMAPLWTNIDSRNITDSGLWIHVFTDHQKDKVEIPKIQDLIHTNQTELNVSVALVATWKHVTVHSPYEPGYELV</sequence>
<comment type="caution">
    <text evidence="1">The sequence shown here is derived from an EMBL/GenBank/DDBJ whole genome shotgun (WGS) entry which is preliminary data.</text>
</comment>
<keyword evidence="2" id="KW-1185">Reference proteome</keyword>
<reference evidence="1" key="1">
    <citation type="journal article" date="2019" name="bioRxiv">
        <title>The Genome of the Zebra Mussel, Dreissena polymorpha: A Resource for Invasive Species Research.</title>
        <authorList>
            <person name="McCartney M.A."/>
            <person name="Auch B."/>
            <person name="Kono T."/>
            <person name="Mallez S."/>
            <person name="Zhang Y."/>
            <person name="Obille A."/>
            <person name="Becker A."/>
            <person name="Abrahante J.E."/>
            <person name="Garbe J."/>
            <person name="Badalamenti J.P."/>
            <person name="Herman A."/>
            <person name="Mangelson H."/>
            <person name="Liachko I."/>
            <person name="Sullivan S."/>
            <person name="Sone E.D."/>
            <person name="Koren S."/>
            <person name="Silverstein K.A.T."/>
            <person name="Beckman K.B."/>
            <person name="Gohl D.M."/>
        </authorList>
    </citation>
    <scope>NUCLEOTIDE SEQUENCE</scope>
    <source>
        <strain evidence="1">Duluth1</strain>
        <tissue evidence="1">Whole animal</tissue>
    </source>
</reference>
<accession>A0A9D4HN19</accession>
<name>A0A9D4HN19_DREPO</name>
<proteinExistence type="predicted"/>
<evidence type="ECO:0000313" key="2">
    <source>
        <dbReference type="Proteomes" id="UP000828390"/>
    </source>
</evidence>
<dbReference type="Proteomes" id="UP000828390">
    <property type="component" value="Unassembled WGS sequence"/>
</dbReference>
<organism evidence="1 2">
    <name type="scientific">Dreissena polymorpha</name>
    <name type="common">Zebra mussel</name>
    <name type="synonym">Mytilus polymorpha</name>
    <dbReference type="NCBI Taxonomy" id="45954"/>
    <lineage>
        <taxon>Eukaryota</taxon>
        <taxon>Metazoa</taxon>
        <taxon>Spiralia</taxon>
        <taxon>Lophotrochozoa</taxon>
        <taxon>Mollusca</taxon>
        <taxon>Bivalvia</taxon>
        <taxon>Autobranchia</taxon>
        <taxon>Heteroconchia</taxon>
        <taxon>Euheterodonta</taxon>
        <taxon>Imparidentia</taxon>
        <taxon>Neoheterodontei</taxon>
        <taxon>Myida</taxon>
        <taxon>Dreissenoidea</taxon>
        <taxon>Dreissenidae</taxon>
        <taxon>Dreissena</taxon>
    </lineage>
</organism>
<dbReference type="EMBL" id="JAIWYP010000012">
    <property type="protein sequence ID" value="KAH3724661.1"/>
    <property type="molecule type" value="Genomic_DNA"/>
</dbReference>
<dbReference type="AlphaFoldDB" id="A0A9D4HN19"/>